<accession>A0ABQ4F7T3</accession>
<comment type="caution">
    <text evidence="1">The sequence shown here is derived from an EMBL/GenBank/DDBJ whole genome shotgun (WGS) entry which is preliminary data.</text>
</comment>
<protein>
    <recommendedName>
        <fullName evidence="3">Transposase</fullName>
    </recommendedName>
</protein>
<keyword evidence="2" id="KW-1185">Reference proteome</keyword>
<reference evidence="1 2" key="1">
    <citation type="submission" date="2021-01" db="EMBL/GenBank/DDBJ databases">
        <title>Whole genome shotgun sequence of Microbispora amethystogenes NBRC 101907.</title>
        <authorList>
            <person name="Komaki H."/>
            <person name="Tamura T."/>
        </authorList>
    </citation>
    <scope>NUCLEOTIDE SEQUENCE [LARGE SCALE GENOMIC DNA]</scope>
    <source>
        <strain evidence="1 2">NBRC 101907</strain>
    </source>
</reference>
<gene>
    <name evidence="1" type="ORF">Mam01_10480</name>
</gene>
<proteinExistence type="predicted"/>
<name>A0ABQ4F7T3_9ACTN</name>
<organism evidence="1 2">
    <name type="scientific">Microbispora amethystogenes</name>
    <dbReference type="NCBI Taxonomy" id="1427754"/>
    <lineage>
        <taxon>Bacteria</taxon>
        <taxon>Bacillati</taxon>
        <taxon>Actinomycetota</taxon>
        <taxon>Actinomycetes</taxon>
        <taxon>Streptosporangiales</taxon>
        <taxon>Streptosporangiaceae</taxon>
        <taxon>Microbispora</taxon>
    </lineage>
</organism>
<dbReference type="Proteomes" id="UP000651728">
    <property type="component" value="Unassembled WGS sequence"/>
</dbReference>
<evidence type="ECO:0000313" key="1">
    <source>
        <dbReference type="EMBL" id="GIH30884.1"/>
    </source>
</evidence>
<dbReference type="EMBL" id="BOOB01000007">
    <property type="protein sequence ID" value="GIH30884.1"/>
    <property type="molecule type" value="Genomic_DNA"/>
</dbReference>
<sequence>MSTWTVSAWADIDGMTIAAVPARPRAKAAMVLGRPALHRFTTYSDQRSAPWRAYSKRELDLRGTEVVKGVVMAMVSEL</sequence>
<evidence type="ECO:0008006" key="3">
    <source>
        <dbReference type="Google" id="ProtNLM"/>
    </source>
</evidence>
<evidence type="ECO:0000313" key="2">
    <source>
        <dbReference type="Proteomes" id="UP000651728"/>
    </source>
</evidence>